<accession>A0A2H0R0D1</accession>
<organism evidence="2 3">
    <name type="scientific">Candidatus Zambryskibacteria bacterium CG10_big_fil_rev_8_21_14_0_10_34_34</name>
    <dbReference type="NCBI Taxonomy" id="1975114"/>
    <lineage>
        <taxon>Bacteria</taxon>
        <taxon>Candidatus Zambryskiibacteriota</taxon>
    </lineage>
</organism>
<dbReference type="PANTHER" id="PTHR34322">
    <property type="entry name" value="TRANSPOSASE, Y1_TNP DOMAIN-CONTAINING"/>
    <property type="match status" value="1"/>
</dbReference>
<evidence type="ECO:0000313" key="3">
    <source>
        <dbReference type="Proteomes" id="UP000230828"/>
    </source>
</evidence>
<gene>
    <name evidence="2" type="ORF">COV33_02355</name>
</gene>
<dbReference type="SMART" id="SM01321">
    <property type="entry name" value="Y1_Tnp"/>
    <property type="match status" value="1"/>
</dbReference>
<sequence length="226" mass="27070">MLLYYISMREIKIAPNEYYHIFNRGMSKQKIFIDKRDWARFLFLILHFQSPITFQNIGRPTKNFVKHSVFNIDKEQVTEIVENRFVELISFCLMPNHFHLIIKEVEEGGIASYMQRVLNSYTKYFNTKYKRSGHLFQGPYKAVHVEQNYQLLHLSAYIHKNPTELAEWRNKISDYPWSSLQDFSTKNRWDNLIVPNIILEQFKTNGYQKFLETSTAKNVEHSVFNI</sequence>
<comment type="caution">
    <text evidence="2">The sequence shown here is derived from an EMBL/GenBank/DDBJ whole genome shotgun (WGS) entry which is preliminary data.</text>
</comment>
<name>A0A2H0R0D1_9BACT</name>
<dbReference type="InterPro" id="IPR002686">
    <property type="entry name" value="Transposase_17"/>
</dbReference>
<dbReference type="Gene3D" id="3.30.70.1290">
    <property type="entry name" value="Transposase IS200-like"/>
    <property type="match status" value="1"/>
</dbReference>
<dbReference type="PANTHER" id="PTHR34322:SF2">
    <property type="entry name" value="TRANSPOSASE IS200-LIKE DOMAIN-CONTAINING PROTEIN"/>
    <property type="match status" value="1"/>
</dbReference>
<dbReference type="EMBL" id="PCXM01000041">
    <property type="protein sequence ID" value="PIR39960.1"/>
    <property type="molecule type" value="Genomic_DNA"/>
</dbReference>
<dbReference type="Pfam" id="PF01797">
    <property type="entry name" value="Y1_Tnp"/>
    <property type="match status" value="1"/>
</dbReference>
<dbReference type="Proteomes" id="UP000230828">
    <property type="component" value="Unassembled WGS sequence"/>
</dbReference>
<proteinExistence type="predicted"/>
<reference evidence="2 3" key="1">
    <citation type="submission" date="2017-09" db="EMBL/GenBank/DDBJ databases">
        <title>Depth-based differentiation of microbial function through sediment-hosted aquifers and enrichment of novel symbionts in the deep terrestrial subsurface.</title>
        <authorList>
            <person name="Probst A.J."/>
            <person name="Ladd B."/>
            <person name="Jarett J.K."/>
            <person name="Geller-Mcgrath D.E."/>
            <person name="Sieber C.M."/>
            <person name="Emerson J.B."/>
            <person name="Anantharaman K."/>
            <person name="Thomas B.C."/>
            <person name="Malmstrom R."/>
            <person name="Stieglmeier M."/>
            <person name="Klingl A."/>
            <person name="Woyke T."/>
            <person name="Ryan C.M."/>
            <person name="Banfield J.F."/>
        </authorList>
    </citation>
    <scope>NUCLEOTIDE SEQUENCE [LARGE SCALE GENOMIC DNA]</scope>
    <source>
        <strain evidence="2">CG10_big_fil_rev_8_21_14_0_10_34_34</strain>
    </source>
</reference>
<dbReference type="GO" id="GO:0004803">
    <property type="term" value="F:transposase activity"/>
    <property type="evidence" value="ECO:0007669"/>
    <property type="project" value="InterPro"/>
</dbReference>
<feature type="domain" description="Transposase IS200-like" evidence="1">
    <location>
        <begin position="14"/>
        <end position="161"/>
    </location>
</feature>
<dbReference type="InterPro" id="IPR036515">
    <property type="entry name" value="Transposase_17_sf"/>
</dbReference>
<protein>
    <recommendedName>
        <fullName evidence="1">Transposase IS200-like domain-containing protein</fullName>
    </recommendedName>
</protein>
<evidence type="ECO:0000313" key="2">
    <source>
        <dbReference type="EMBL" id="PIR39960.1"/>
    </source>
</evidence>
<evidence type="ECO:0000259" key="1">
    <source>
        <dbReference type="SMART" id="SM01321"/>
    </source>
</evidence>
<dbReference type="GO" id="GO:0003677">
    <property type="term" value="F:DNA binding"/>
    <property type="evidence" value="ECO:0007669"/>
    <property type="project" value="InterPro"/>
</dbReference>
<dbReference type="GO" id="GO:0006313">
    <property type="term" value="P:DNA transposition"/>
    <property type="evidence" value="ECO:0007669"/>
    <property type="project" value="InterPro"/>
</dbReference>
<dbReference type="AlphaFoldDB" id="A0A2H0R0D1"/>
<dbReference type="SUPFAM" id="SSF143422">
    <property type="entry name" value="Transposase IS200-like"/>
    <property type="match status" value="1"/>
</dbReference>